<sequence length="1288" mass="142747">MAERIEGLSIGLDLETMKIDSGLKNVNTKLKLVNSEMKANMSAFDRSDKSIGKYETRLTGLNKKLEVQKEVTEKALKSYEKMVKEHGEGSEQAEKAATEYNNQAAALNNLERYVEGVKDDLAKLKEEQRIANSNWTKFGNKLDETGSKMKTFGDNAKGVGSIMSTGVTAPILGFGTAIGIVASNVESSSVRMQNSLGLTSKEAKELTRISRNIYKKGFGESTEEIENALIQTRQNIKDLNNEDLERITQKAFTLADTFETDVNEVTRAGNNLMKGFGIEADQAFDLMAHGAQNGLNFSNEMFDNLSEYSTLFASMGYSAEEYFQLLQKGTEAGVYNLDYINDVMKEFQIRVKDGSDATSDAMSLLSKDTQKVWKEFLKGDKTVKDVSNTVLSELEGMDDQVKANEVGVQLYGTKWEDLETEAMYALGGIDGELKNVDGTMDDMTKNAEKSISQQWKSTWREAKEAVLPLGETLLDFSREVLPDVKEGIQDVTDWFSSLDEQGKKNILMFAGTAAAAGPVITVFGHLATGTGALMQVAGKLTKTIGIAGGKGTAGALSLLGKGGVAGLAVTGIAAVGFGVFKLIEKSKEAKEVNLDLAQSFTDQAVELENSANTFDKLSSKAKLSNAQLAELNDLNIRISESSNPGEIAELQKQYDALAKNSGLSKDELKRLFEANKHIIDQSEEVEKTVSDQGNAWAANTDAVNELVESLYKASRAEIEGERIKQLQQEKELRKELVGQQKVYNFHNKELEEMIKLQNISRDEALERQWEINEALQKETTSEERKKELRAEHNAIDQKLSGNLKKRIADQTEEVKNARISKEETEKKLQKFEAMDLQMANLMLKQAGINAEGEKGLAQLDKSIAKNNEEIAKLEVKRQKNGQLTAEEQKRYDKLVATNQKQQEAKTYINEELNLYKSVNSLLEGKLGKLSKEKQKKIENLAKTTEIKVEEGNIVRQLQKKNDEHLKERKNLVENLKKQGANKDEINKQISALDRKILKNDDVLVKILKEAGLWDQVKDEINLGENALRSQGAQIDKNNRKTDAGIKKEEKRTREAGKDANKDVHVDDNGGVSKLNRDVSQKKKKNVDVSWRQTFSIASLVPSVVSVGVKWIGNALGFAKGTDSSPKGPAFLGEEGPELVRYKNKWSIADFGLYNMPRGAQVFTNEETKKILTSTSSIPGFASGVSPAGEADRIVANLRNTEFMKLLALTSKVSAPVQSSKQVQENGSKLIVEKLEQQVAETKEIVSLLAQILLKDSDVYMDSRLVGGMVEPRVTEIQKRNQERGERFA</sequence>
<dbReference type="InterPro" id="IPR010090">
    <property type="entry name" value="Phage_tape_meas"/>
</dbReference>
<keyword evidence="2" id="KW-0175">Coiled coil</keyword>
<feature type="domain" description="Phage tail tape measure protein" evidence="4">
    <location>
        <begin position="216"/>
        <end position="412"/>
    </location>
</feature>
<proteinExistence type="predicted"/>
<dbReference type="KEGG" id="vhl:BME96_09015"/>
<dbReference type="Proteomes" id="UP000182945">
    <property type="component" value="Chromosome"/>
</dbReference>
<evidence type="ECO:0000256" key="2">
    <source>
        <dbReference type="SAM" id="Coils"/>
    </source>
</evidence>
<evidence type="ECO:0000259" key="4">
    <source>
        <dbReference type="Pfam" id="PF10145"/>
    </source>
</evidence>
<evidence type="ECO:0000256" key="1">
    <source>
        <dbReference type="ARBA" id="ARBA00022612"/>
    </source>
</evidence>
<organism evidence="5 6">
    <name type="scientific">Virgibacillus halodenitrificans</name>
    <name type="common">Bacillus halodenitrificans</name>
    <dbReference type="NCBI Taxonomy" id="1482"/>
    <lineage>
        <taxon>Bacteria</taxon>
        <taxon>Bacillati</taxon>
        <taxon>Bacillota</taxon>
        <taxon>Bacilli</taxon>
        <taxon>Bacillales</taxon>
        <taxon>Bacillaceae</taxon>
        <taxon>Virgibacillus</taxon>
    </lineage>
</organism>
<dbReference type="GeneID" id="71514531"/>
<gene>
    <name evidence="5" type="ORF">BME96_09015</name>
</gene>
<feature type="coiled-coil region" evidence="2">
    <location>
        <begin position="954"/>
        <end position="995"/>
    </location>
</feature>
<evidence type="ECO:0000256" key="3">
    <source>
        <dbReference type="SAM" id="MobiDB-lite"/>
    </source>
</evidence>
<name>A0AAC9IZE6_VIRHA</name>
<dbReference type="PANTHER" id="PTHR37813">
    <property type="entry name" value="FELS-2 PROPHAGE PROTEIN"/>
    <property type="match status" value="1"/>
</dbReference>
<feature type="coiled-coil region" evidence="2">
    <location>
        <begin position="747"/>
        <end position="876"/>
    </location>
</feature>
<evidence type="ECO:0000313" key="6">
    <source>
        <dbReference type="Proteomes" id="UP000182945"/>
    </source>
</evidence>
<keyword evidence="1" id="KW-1188">Viral release from host cell</keyword>
<feature type="compositionally biased region" description="Basic and acidic residues" evidence="3">
    <location>
        <begin position="1036"/>
        <end position="1067"/>
    </location>
</feature>
<evidence type="ECO:0000313" key="5">
    <source>
        <dbReference type="EMBL" id="APC48298.1"/>
    </source>
</evidence>
<feature type="coiled-coil region" evidence="2">
    <location>
        <begin position="62"/>
        <end position="134"/>
    </location>
</feature>
<dbReference type="Pfam" id="PF10145">
    <property type="entry name" value="PhageMin_Tail"/>
    <property type="match status" value="1"/>
</dbReference>
<protein>
    <recommendedName>
        <fullName evidence="4">Phage tail tape measure protein domain-containing protein</fullName>
    </recommendedName>
</protein>
<dbReference type="PANTHER" id="PTHR37813:SF1">
    <property type="entry name" value="FELS-2 PROPHAGE PROTEIN"/>
    <property type="match status" value="1"/>
</dbReference>
<accession>A0AAC9IZE6</accession>
<reference evidence="5 6" key="1">
    <citation type="submission" date="2016-11" db="EMBL/GenBank/DDBJ databases">
        <title>Complete genome sequencing of Virgibacillus halodenitrificans PDB-F2.</title>
        <authorList>
            <person name="Sun Z."/>
            <person name="Zhou Y."/>
            <person name="Li H."/>
        </authorList>
    </citation>
    <scope>NUCLEOTIDE SEQUENCE [LARGE SCALE GENOMIC DNA]</scope>
    <source>
        <strain evidence="5 6">PDB-F2</strain>
    </source>
</reference>
<dbReference type="RefSeq" id="WP_071648922.1">
    <property type="nucleotide sequence ID" value="NZ_CP017962.1"/>
</dbReference>
<dbReference type="EMBL" id="CP017962">
    <property type="protein sequence ID" value="APC48298.1"/>
    <property type="molecule type" value="Genomic_DNA"/>
</dbReference>
<feature type="region of interest" description="Disordered" evidence="3">
    <location>
        <begin position="1031"/>
        <end position="1078"/>
    </location>
</feature>